<protein>
    <submittedName>
        <fullName evidence="2">Alpha-amylase</fullName>
    </submittedName>
</protein>
<proteinExistence type="predicted"/>
<dbReference type="PANTHER" id="PTHR10357:SF205">
    <property type="entry name" value="O-GLYCOSYL HYDROLASE FAMILY 13"/>
    <property type="match status" value="1"/>
</dbReference>
<evidence type="ECO:0000313" key="2">
    <source>
        <dbReference type="EMBL" id="RLT74890.1"/>
    </source>
</evidence>
<dbReference type="Pfam" id="PF00128">
    <property type="entry name" value="Alpha-amylase"/>
    <property type="match status" value="1"/>
</dbReference>
<organism evidence="2 3">
    <name type="scientific">Parabacteroides distasonis</name>
    <dbReference type="NCBI Taxonomy" id="823"/>
    <lineage>
        <taxon>Bacteria</taxon>
        <taxon>Pseudomonadati</taxon>
        <taxon>Bacteroidota</taxon>
        <taxon>Bacteroidia</taxon>
        <taxon>Bacteroidales</taxon>
        <taxon>Tannerellaceae</taxon>
        <taxon>Parabacteroides</taxon>
    </lineage>
</organism>
<name>A0A3L7ZXW2_PARDI</name>
<evidence type="ECO:0000259" key="1">
    <source>
        <dbReference type="SMART" id="SM00642"/>
    </source>
</evidence>
<dbReference type="Proteomes" id="UP000278164">
    <property type="component" value="Unassembled WGS sequence"/>
</dbReference>
<dbReference type="OrthoDB" id="9805159at2"/>
<dbReference type="Gene3D" id="2.60.40.1180">
    <property type="entry name" value="Golgi alpha-mannosidase II"/>
    <property type="match status" value="1"/>
</dbReference>
<reference evidence="2 3" key="1">
    <citation type="submission" date="2018-09" db="EMBL/GenBank/DDBJ databases">
        <title>Murine metabolic-syndrome-specific gut microbial biobank.</title>
        <authorList>
            <person name="Liu C."/>
        </authorList>
    </citation>
    <scope>NUCLEOTIDE SEQUENCE [LARGE SCALE GENOMIC DNA]</scope>
    <source>
        <strain evidence="2 3">8-P5</strain>
    </source>
</reference>
<dbReference type="Gene3D" id="3.20.20.80">
    <property type="entry name" value="Glycosidases"/>
    <property type="match status" value="2"/>
</dbReference>
<dbReference type="CDD" id="cd11349">
    <property type="entry name" value="AmyAc_3"/>
    <property type="match status" value="1"/>
</dbReference>
<dbReference type="SUPFAM" id="SSF51445">
    <property type="entry name" value="(Trans)glycosidases"/>
    <property type="match status" value="1"/>
</dbReference>
<dbReference type="GO" id="GO:0009313">
    <property type="term" value="P:oligosaccharide catabolic process"/>
    <property type="evidence" value="ECO:0007669"/>
    <property type="project" value="TreeGrafter"/>
</dbReference>
<dbReference type="AlphaFoldDB" id="A0A3L7ZXW2"/>
<dbReference type="InterPro" id="IPR017853">
    <property type="entry name" value="GH"/>
</dbReference>
<dbReference type="InterPro" id="IPR013780">
    <property type="entry name" value="Glyco_hydro_b"/>
</dbReference>
<comment type="caution">
    <text evidence="2">The sequence shown here is derived from an EMBL/GenBank/DDBJ whole genome shotgun (WGS) entry which is preliminary data.</text>
</comment>
<gene>
    <name evidence="2" type="ORF">D7V78_02430</name>
</gene>
<dbReference type="PANTHER" id="PTHR10357">
    <property type="entry name" value="ALPHA-AMYLASE FAMILY MEMBER"/>
    <property type="match status" value="1"/>
</dbReference>
<evidence type="ECO:0000313" key="3">
    <source>
        <dbReference type="Proteomes" id="UP000278164"/>
    </source>
</evidence>
<feature type="domain" description="Glycosyl hydrolase family 13 catalytic" evidence="1">
    <location>
        <begin position="14"/>
        <end position="425"/>
    </location>
</feature>
<dbReference type="SUPFAM" id="SSF51011">
    <property type="entry name" value="Glycosyl hydrolase domain"/>
    <property type="match status" value="1"/>
</dbReference>
<dbReference type="GO" id="GO:0004556">
    <property type="term" value="F:alpha-amylase activity"/>
    <property type="evidence" value="ECO:0007669"/>
    <property type="project" value="TreeGrafter"/>
</dbReference>
<dbReference type="EMBL" id="RAYI01000002">
    <property type="protein sequence ID" value="RLT74890.1"/>
    <property type="molecule type" value="Genomic_DNA"/>
</dbReference>
<dbReference type="SMART" id="SM00642">
    <property type="entry name" value="Aamy"/>
    <property type="match status" value="1"/>
</dbReference>
<accession>A0A3L7ZXW2</accession>
<dbReference type="InterPro" id="IPR006047">
    <property type="entry name" value="GH13_cat_dom"/>
</dbReference>
<sequence>MNAMEQKNKMVIYQVFPRWFGNLRPSPVMNGSLAENGVGKFSAFTPLALSKIKELGITHVWYTGVIEHATKTDYTLFGIRKDHSAVVKGKAGSPYAIKDYYDIDPDLADNIQNRMSEFEDLLKRTHEAGMKVIIDFVPNHVARQYFSDAREPFVEDLGQTDNVSKAFDVNNNFYYLPGQTLTLRFDPQREEDFAYSEFPAKVTGNNHFDAYPSQNDWYETVKLNYGVDYMHGGGGHFNIIPNTWEKMLEILLFWADKGVDGFRCDMAEMVPVEFWNWVIPLVKKEHDVIFIAEVYNPDEYRNYIYTGHFDYLYDKVGLYDTVRAVMCGQAPASNISHCWQSLEGIQKNMLNFLENHDEQRVASDFFAGDARPGIPGMIVSAAMNTNPVMIYSGQELGERGMDAEGFSGRDGRTTIFDYWSVESLRNWNNNGRFDGAKLTPAERSLREMYVKLLNVVRSEPVIVEGAFYDLMYANSGNPYFNPNRQYAFLRKWKNEVLLVVVNFDRADQCVWVNIPVEAFKALDFEDNKPAELTDLLTGETTISTLTDAYPYQVKLPAYSGKMLKFSFLHK</sequence>